<feature type="region of interest" description="Disordered" evidence="1">
    <location>
        <begin position="1"/>
        <end position="21"/>
    </location>
</feature>
<evidence type="ECO:0000313" key="3">
    <source>
        <dbReference type="Proteomes" id="UP000799424"/>
    </source>
</evidence>
<keyword evidence="3" id="KW-1185">Reference proteome</keyword>
<evidence type="ECO:0000256" key="1">
    <source>
        <dbReference type="SAM" id="MobiDB-lite"/>
    </source>
</evidence>
<dbReference type="AlphaFoldDB" id="A0A6A6ZMX8"/>
<name>A0A6A6ZMX8_9PLEO</name>
<sequence>HLNTLTESANLELEEVPSGEKKAMEQASSCEMMFTARVPSSTTPSFKSSAISRSYQLKVTLGVEVGGKKFEQKVKSSVRQIVAGPT</sequence>
<feature type="non-terminal residue" evidence="2">
    <location>
        <position position="1"/>
    </location>
</feature>
<dbReference type="EMBL" id="MU006235">
    <property type="protein sequence ID" value="KAF2822246.1"/>
    <property type="molecule type" value="Genomic_DNA"/>
</dbReference>
<accession>A0A6A6ZMX8</accession>
<gene>
    <name evidence="2" type="ORF">CC86DRAFT_301253</name>
</gene>
<dbReference type="Proteomes" id="UP000799424">
    <property type="component" value="Unassembled WGS sequence"/>
</dbReference>
<proteinExistence type="predicted"/>
<evidence type="ECO:0008006" key="4">
    <source>
        <dbReference type="Google" id="ProtNLM"/>
    </source>
</evidence>
<protein>
    <recommendedName>
        <fullName evidence="4">Arrestin-like N-terminal domain-containing protein</fullName>
    </recommendedName>
</protein>
<reference evidence="2" key="1">
    <citation type="journal article" date="2020" name="Stud. Mycol.">
        <title>101 Dothideomycetes genomes: a test case for predicting lifestyles and emergence of pathogens.</title>
        <authorList>
            <person name="Haridas S."/>
            <person name="Albert R."/>
            <person name="Binder M."/>
            <person name="Bloem J."/>
            <person name="Labutti K."/>
            <person name="Salamov A."/>
            <person name="Andreopoulos B."/>
            <person name="Baker S."/>
            <person name="Barry K."/>
            <person name="Bills G."/>
            <person name="Bluhm B."/>
            <person name="Cannon C."/>
            <person name="Castanera R."/>
            <person name="Culley D."/>
            <person name="Daum C."/>
            <person name="Ezra D."/>
            <person name="Gonzalez J."/>
            <person name="Henrissat B."/>
            <person name="Kuo A."/>
            <person name="Liang C."/>
            <person name="Lipzen A."/>
            <person name="Lutzoni F."/>
            <person name="Magnuson J."/>
            <person name="Mondo S."/>
            <person name="Nolan M."/>
            <person name="Ohm R."/>
            <person name="Pangilinan J."/>
            <person name="Park H.-J."/>
            <person name="Ramirez L."/>
            <person name="Alfaro M."/>
            <person name="Sun H."/>
            <person name="Tritt A."/>
            <person name="Yoshinaga Y."/>
            <person name="Zwiers L.-H."/>
            <person name="Turgeon B."/>
            <person name="Goodwin S."/>
            <person name="Spatafora J."/>
            <person name="Crous P."/>
            <person name="Grigoriev I."/>
        </authorList>
    </citation>
    <scope>NUCLEOTIDE SEQUENCE</scope>
    <source>
        <strain evidence="2">CBS 113818</strain>
    </source>
</reference>
<dbReference type="OrthoDB" id="3892815at2759"/>
<evidence type="ECO:0000313" key="2">
    <source>
        <dbReference type="EMBL" id="KAF2822246.1"/>
    </source>
</evidence>
<organism evidence="2 3">
    <name type="scientific">Ophiobolus disseminans</name>
    <dbReference type="NCBI Taxonomy" id="1469910"/>
    <lineage>
        <taxon>Eukaryota</taxon>
        <taxon>Fungi</taxon>
        <taxon>Dikarya</taxon>
        <taxon>Ascomycota</taxon>
        <taxon>Pezizomycotina</taxon>
        <taxon>Dothideomycetes</taxon>
        <taxon>Pleosporomycetidae</taxon>
        <taxon>Pleosporales</taxon>
        <taxon>Pleosporineae</taxon>
        <taxon>Phaeosphaeriaceae</taxon>
        <taxon>Ophiobolus</taxon>
    </lineage>
</organism>